<protein>
    <submittedName>
        <fullName evidence="2">Uncharacterized protein</fullName>
    </submittedName>
</protein>
<evidence type="ECO:0000313" key="3">
    <source>
        <dbReference type="Proteomes" id="UP001054889"/>
    </source>
</evidence>
<accession>A0AAV5FZ10</accession>
<sequence>MYSNNFHIKFMFVILVICNFACQTSCAPFLKSFALVSCAGISQHSFLEAIKSFPLLEELEVTNCFFYHGDSMKAVAKACPRLKHLKRCHPPNCSSDREDADDSEALGIARMHELRSLMLVHGELTDKGLAAIVDNCRHLESLDIRRCPHIIIEDALRAKWPRINTADAPLYFDERRRVDDYYHECRLCSAYFHNRCWGTSCEFNNKEESTVVVMVRELRSMELYRNDLTNYRLRAILAKCPHLEFNDIHNCRDIILNNAMQAMSARIKLESQGIRNWRRHGDCSSIKTNKLMTKLLRNCSNCETFNP</sequence>
<dbReference type="AlphaFoldDB" id="A0AAV5FZ10"/>
<keyword evidence="3" id="KW-1185">Reference proteome</keyword>
<dbReference type="PANTHER" id="PTHR38926">
    <property type="entry name" value="F-BOX DOMAIN CONTAINING PROTEIN, EXPRESSED"/>
    <property type="match status" value="1"/>
</dbReference>
<dbReference type="InterPro" id="IPR032675">
    <property type="entry name" value="LRR_dom_sf"/>
</dbReference>
<dbReference type="Gene3D" id="3.80.10.10">
    <property type="entry name" value="Ribonuclease Inhibitor"/>
    <property type="match status" value="1"/>
</dbReference>
<proteinExistence type="predicted"/>
<gene>
    <name evidence="2" type="primary">gb29282</name>
    <name evidence="2" type="ORF">PR202_gb29282</name>
</gene>
<organism evidence="2 3">
    <name type="scientific">Eleusine coracana subsp. coracana</name>
    <dbReference type="NCBI Taxonomy" id="191504"/>
    <lineage>
        <taxon>Eukaryota</taxon>
        <taxon>Viridiplantae</taxon>
        <taxon>Streptophyta</taxon>
        <taxon>Embryophyta</taxon>
        <taxon>Tracheophyta</taxon>
        <taxon>Spermatophyta</taxon>
        <taxon>Magnoliopsida</taxon>
        <taxon>Liliopsida</taxon>
        <taxon>Poales</taxon>
        <taxon>Poaceae</taxon>
        <taxon>PACMAD clade</taxon>
        <taxon>Chloridoideae</taxon>
        <taxon>Cynodonteae</taxon>
        <taxon>Eleusininae</taxon>
        <taxon>Eleusine</taxon>
    </lineage>
</organism>
<comment type="caution">
    <text evidence="2">The sequence shown here is derived from an EMBL/GenBank/DDBJ whole genome shotgun (WGS) entry which is preliminary data.</text>
</comment>
<dbReference type="SUPFAM" id="SSF52047">
    <property type="entry name" value="RNI-like"/>
    <property type="match status" value="1"/>
</dbReference>
<evidence type="ECO:0000313" key="2">
    <source>
        <dbReference type="EMBL" id="GJN40113.1"/>
    </source>
</evidence>
<reference evidence="2" key="2">
    <citation type="submission" date="2021-12" db="EMBL/GenBank/DDBJ databases">
        <title>Resequencing data analysis of finger millet.</title>
        <authorList>
            <person name="Hatakeyama M."/>
            <person name="Aluri S."/>
            <person name="Balachadran M.T."/>
            <person name="Sivarajan S.R."/>
            <person name="Poveda L."/>
            <person name="Shimizu-Inatsugi R."/>
            <person name="Schlapbach R."/>
            <person name="Sreeman S.M."/>
            <person name="Shimizu K.K."/>
        </authorList>
    </citation>
    <scope>NUCLEOTIDE SEQUENCE</scope>
</reference>
<evidence type="ECO:0000256" key="1">
    <source>
        <dbReference type="SAM" id="SignalP"/>
    </source>
</evidence>
<name>A0AAV5FZ10_ELECO</name>
<dbReference type="Proteomes" id="UP001054889">
    <property type="component" value="Unassembled WGS sequence"/>
</dbReference>
<feature type="signal peptide" evidence="1">
    <location>
        <begin position="1"/>
        <end position="26"/>
    </location>
</feature>
<keyword evidence="1" id="KW-0732">Signal</keyword>
<reference evidence="2" key="1">
    <citation type="journal article" date="2018" name="DNA Res.">
        <title>Multiple hybrid de novo genome assembly of finger millet, an orphan allotetraploid crop.</title>
        <authorList>
            <person name="Hatakeyama M."/>
            <person name="Aluri S."/>
            <person name="Balachadran M.T."/>
            <person name="Sivarajan S.R."/>
            <person name="Patrignani A."/>
            <person name="Gruter S."/>
            <person name="Poveda L."/>
            <person name="Shimizu-Inatsugi R."/>
            <person name="Baeten J."/>
            <person name="Francoijs K.J."/>
            <person name="Nataraja K.N."/>
            <person name="Reddy Y.A.N."/>
            <person name="Phadnis S."/>
            <person name="Ravikumar R.L."/>
            <person name="Schlapbach R."/>
            <person name="Sreeman S.M."/>
            <person name="Shimizu K.K."/>
        </authorList>
    </citation>
    <scope>NUCLEOTIDE SEQUENCE</scope>
</reference>
<feature type="chain" id="PRO_5043842730" evidence="1">
    <location>
        <begin position="27"/>
        <end position="307"/>
    </location>
</feature>
<dbReference type="EMBL" id="BQKI01000103">
    <property type="protein sequence ID" value="GJN40113.1"/>
    <property type="molecule type" value="Genomic_DNA"/>
</dbReference>
<dbReference type="PANTHER" id="PTHR38926:SF74">
    <property type="entry name" value="OS08G0193600 PROTEIN"/>
    <property type="match status" value="1"/>
</dbReference>